<sequence>MKKPVLYYVYDPMCSWCWGYRPTWQRLQEKLKTTVEIQYLLGGLAPDSDVPMPDEMQTFLQQTWHKISQQLGTEFNFDFWSRCRPRRSTYPACRAVIIARKYGKEQAMYLAIQQAYYLQAKNPSDLDTLADLAAAIGLDKTLFKEQLTSRDIEQKLMDEITAARNLPIRGFPSLVLETDDRQLPVALDYHHWQTSYDNTISHLQNKTSDLL</sequence>
<dbReference type="InterPro" id="IPR001853">
    <property type="entry name" value="DSBA-like_thioredoxin_dom"/>
</dbReference>
<dbReference type="Pfam" id="PF01323">
    <property type="entry name" value="DSBA"/>
    <property type="match status" value="1"/>
</dbReference>
<evidence type="ECO:0000313" key="3">
    <source>
        <dbReference type="Proteomes" id="UP000032568"/>
    </source>
</evidence>
<dbReference type="PANTHER" id="PTHR13887:SF54">
    <property type="entry name" value="DSBA FAMILY PROTEIN"/>
    <property type="match status" value="1"/>
</dbReference>
<proteinExistence type="predicted"/>
<dbReference type="CDD" id="cd03025">
    <property type="entry name" value="DsbA_FrnE_like"/>
    <property type="match status" value="1"/>
</dbReference>
<dbReference type="EMBL" id="CP059736">
    <property type="protein sequence ID" value="WDE02268.1"/>
    <property type="molecule type" value="Genomic_DNA"/>
</dbReference>
<protein>
    <submittedName>
        <fullName evidence="2">DsbA family protein</fullName>
    </submittedName>
</protein>
<dbReference type="PANTHER" id="PTHR13887">
    <property type="entry name" value="GLUTATHIONE S-TRANSFERASE KAPPA"/>
    <property type="match status" value="1"/>
</dbReference>
<evidence type="ECO:0000313" key="2">
    <source>
        <dbReference type="EMBL" id="WDE02268.1"/>
    </source>
</evidence>
<keyword evidence="3" id="KW-1185">Reference proteome</keyword>
<gene>
    <name evidence="2" type="ORF">SG35_031435</name>
</gene>
<reference evidence="2 3" key="2">
    <citation type="journal article" date="2022" name="Mar. Drugs">
        <title>Bioassay-Guided Fractionation Leads to the Detection of Cholic Acid Generated by the Rare Thalassomonas sp.</title>
        <authorList>
            <person name="Pheiffer F."/>
            <person name="Schneider Y.K."/>
            <person name="Hansen E.H."/>
            <person name="Andersen J.H."/>
            <person name="Isaksson J."/>
            <person name="Busche T."/>
            <person name="R C."/>
            <person name="Kalinowski J."/>
            <person name="Zyl L.V."/>
            <person name="Trindade M."/>
        </authorList>
    </citation>
    <scope>NUCLEOTIDE SEQUENCE [LARGE SCALE GENOMIC DNA]</scope>
    <source>
        <strain evidence="2 3">A5K-106</strain>
    </source>
</reference>
<feature type="domain" description="DSBA-like thioredoxin" evidence="1">
    <location>
        <begin position="9"/>
        <end position="184"/>
    </location>
</feature>
<dbReference type="SUPFAM" id="SSF52833">
    <property type="entry name" value="Thioredoxin-like"/>
    <property type="match status" value="1"/>
</dbReference>
<reference evidence="2 3" key="1">
    <citation type="journal article" date="2015" name="Genome Announc.">
        <title>Draft Genome Sequences of Marine Isolates of Thalassomonas viridans and Thalassomonas actiniarum.</title>
        <authorList>
            <person name="Olonade I."/>
            <person name="van Zyl L.J."/>
            <person name="Trindade M."/>
        </authorList>
    </citation>
    <scope>NUCLEOTIDE SEQUENCE [LARGE SCALE GENOMIC DNA]</scope>
    <source>
        <strain evidence="2 3">A5K-106</strain>
    </source>
</reference>
<dbReference type="Gene3D" id="3.40.30.10">
    <property type="entry name" value="Glutaredoxin"/>
    <property type="match status" value="1"/>
</dbReference>
<organism evidence="2 3">
    <name type="scientific">Thalassomonas actiniarum</name>
    <dbReference type="NCBI Taxonomy" id="485447"/>
    <lineage>
        <taxon>Bacteria</taxon>
        <taxon>Pseudomonadati</taxon>
        <taxon>Pseudomonadota</taxon>
        <taxon>Gammaproteobacteria</taxon>
        <taxon>Alteromonadales</taxon>
        <taxon>Colwelliaceae</taxon>
        <taxon>Thalassomonas</taxon>
    </lineage>
</organism>
<dbReference type="RefSeq" id="WP_044831114.1">
    <property type="nucleotide sequence ID" value="NZ_CP059736.1"/>
</dbReference>
<name>A0AAE9YWQ0_9GAMM</name>
<dbReference type="Proteomes" id="UP000032568">
    <property type="component" value="Chromosome pTact"/>
</dbReference>
<accession>A0AAE9YWQ0</accession>
<dbReference type="InterPro" id="IPR036249">
    <property type="entry name" value="Thioredoxin-like_sf"/>
</dbReference>
<dbReference type="KEGG" id="tact:SG35_031435"/>
<dbReference type="Gene3D" id="1.10.472.60">
    <property type="entry name" value="putative protein disulfide isomerase domain"/>
    <property type="match status" value="1"/>
</dbReference>
<evidence type="ECO:0000259" key="1">
    <source>
        <dbReference type="Pfam" id="PF01323"/>
    </source>
</evidence>
<dbReference type="AlphaFoldDB" id="A0AAE9YWQ0"/>